<evidence type="ECO:0000256" key="3">
    <source>
        <dbReference type="RuleBase" id="RU003707"/>
    </source>
</evidence>
<comment type="caution">
    <text evidence="4">The sequence shown here is derived from an EMBL/GenBank/DDBJ whole genome shotgun (WGS) entry which is preliminary data.</text>
</comment>
<evidence type="ECO:0000256" key="2">
    <source>
        <dbReference type="ARBA" id="ARBA00023239"/>
    </source>
</evidence>
<organism evidence="4 5">
    <name type="scientific">Thermohalobaculum xanthum</name>
    <dbReference type="NCBI Taxonomy" id="2753746"/>
    <lineage>
        <taxon>Bacteria</taxon>
        <taxon>Pseudomonadati</taxon>
        <taxon>Pseudomonadota</taxon>
        <taxon>Alphaproteobacteria</taxon>
        <taxon>Rhodobacterales</taxon>
        <taxon>Paracoccaceae</taxon>
        <taxon>Thermohalobaculum</taxon>
    </lineage>
</organism>
<evidence type="ECO:0000313" key="5">
    <source>
        <dbReference type="Proteomes" id="UP000655420"/>
    </source>
</evidence>
<gene>
    <name evidence="4" type="ORF">H0I76_03275</name>
</gene>
<dbReference type="GO" id="GO:0016829">
    <property type="term" value="F:lyase activity"/>
    <property type="evidence" value="ECO:0007669"/>
    <property type="project" value="UniProtKB-KW"/>
</dbReference>
<protein>
    <submittedName>
        <fullName evidence="4">Enoyl-CoA hydratase/isomerase family protein</fullName>
    </submittedName>
</protein>
<proteinExistence type="inferred from homology"/>
<dbReference type="Gene3D" id="1.10.12.10">
    <property type="entry name" value="Lyase 2-enoyl-coa Hydratase, Chain A, domain 2"/>
    <property type="match status" value="1"/>
</dbReference>
<comment type="similarity">
    <text evidence="1 3">Belongs to the enoyl-CoA hydratase/isomerase family.</text>
</comment>
<dbReference type="InterPro" id="IPR001753">
    <property type="entry name" value="Enoyl-CoA_hydra/iso"/>
</dbReference>
<evidence type="ECO:0000256" key="1">
    <source>
        <dbReference type="ARBA" id="ARBA00005254"/>
    </source>
</evidence>
<dbReference type="Gene3D" id="3.90.226.10">
    <property type="entry name" value="2-enoyl-CoA Hydratase, Chain A, domain 1"/>
    <property type="match status" value="1"/>
</dbReference>
<accession>A0A8J7M651</accession>
<dbReference type="PROSITE" id="PS00166">
    <property type="entry name" value="ENOYL_COA_HYDRATASE"/>
    <property type="match status" value="1"/>
</dbReference>
<dbReference type="CDD" id="cd06558">
    <property type="entry name" value="crotonase-like"/>
    <property type="match status" value="1"/>
</dbReference>
<dbReference type="PANTHER" id="PTHR11941">
    <property type="entry name" value="ENOYL-COA HYDRATASE-RELATED"/>
    <property type="match status" value="1"/>
</dbReference>
<dbReference type="PANTHER" id="PTHR11941:SF54">
    <property type="entry name" value="ENOYL-COA HYDRATASE, MITOCHONDRIAL"/>
    <property type="match status" value="1"/>
</dbReference>
<dbReference type="Pfam" id="PF00378">
    <property type="entry name" value="ECH_1"/>
    <property type="match status" value="1"/>
</dbReference>
<dbReference type="EMBL" id="JAEHHL010000001">
    <property type="protein sequence ID" value="MBK0398199.1"/>
    <property type="molecule type" value="Genomic_DNA"/>
</dbReference>
<evidence type="ECO:0000313" key="4">
    <source>
        <dbReference type="EMBL" id="MBK0398199.1"/>
    </source>
</evidence>
<dbReference type="Proteomes" id="UP000655420">
    <property type="component" value="Unassembled WGS sequence"/>
</dbReference>
<dbReference type="SUPFAM" id="SSF52096">
    <property type="entry name" value="ClpP/crotonase"/>
    <property type="match status" value="1"/>
</dbReference>
<dbReference type="InterPro" id="IPR029045">
    <property type="entry name" value="ClpP/crotonase-like_dom_sf"/>
</dbReference>
<keyword evidence="5" id="KW-1185">Reference proteome</keyword>
<dbReference type="RefSeq" id="WP_200607022.1">
    <property type="nucleotide sequence ID" value="NZ_JAEHHL010000001.1"/>
</dbReference>
<keyword evidence="2" id="KW-0456">Lyase</keyword>
<reference evidence="4" key="1">
    <citation type="submission" date="2020-12" db="EMBL/GenBank/DDBJ databases">
        <title>Bacterial taxonomy.</title>
        <authorList>
            <person name="Pan X."/>
        </authorList>
    </citation>
    <scope>NUCLEOTIDE SEQUENCE</scope>
    <source>
        <strain evidence="4">M0105</strain>
    </source>
</reference>
<dbReference type="AlphaFoldDB" id="A0A8J7M651"/>
<dbReference type="InterPro" id="IPR018376">
    <property type="entry name" value="Enoyl-CoA_hyd/isom_CS"/>
</dbReference>
<name>A0A8J7M651_9RHOB</name>
<dbReference type="InterPro" id="IPR014748">
    <property type="entry name" value="Enoyl-CoA_hydra_C"/>
</dbReference>
<dbReference type="GO" id="GO:0006635">
    <property type="term" value="P:fatty acid beta-oxidation"/>
    <property type="evidence" value="ECO:0007669"/>
    <property type="project" value="TreeGrafter"/>
</dbReference>
<sequence>MPDKNADPGVGTEIHGAVRVIRIDRPAARNALNPALLDALAEAFDAAGRDSALRAIVITGGTEVFSAGADIDALGGHTAATYPGSVNRRAFDAIRATPLPVVAAVAGYCLGGGCEIALGCDLIVAGDTAIFGQPEINIGIIPGAGGTQLWAPRTGAGAQAEAALTARTVDAWEARRIGLVDRVVPSAHVIDAALHLAHEIATKAPLAARAAKKAMRAPWSAPLGASLDAEVQIMSGLLASADAHEGVAAFLEKRRPRFEGR</sequence>